<dbReference type="Gene3D" id="3.50.4.10">
    <property type="entry name" value="Hepatocyte Growth Factor"/>
    <property type="match status" value="1"/>
</dbReference>
<dbReference type="PANTHER" id="PTHR11311:SF15">
    <property type="entry name" value="SPONDIN-2"/>
    <property type="match status" value="1"/>
</dbReference>
<dbReference type="SUPFAM" id="SSF82895">
    <property type="entry name" value="TSP-1 type 1 repeat"/>
    <property type="match status" value="2"/>
</dbReference>
<dbReference type="PANTHER" id="PTHR11311">
    <property type="entry name" value="SPONDIN"/>
    <property type="match status" value="1"/>
</dbReference>
<dbReference type="InterPro" id="IPR000884">
    <property type="entry name" value="TSP1_rpt"/>
</dbReference>
<feature type="chain" id="PRO_5013289385" description="Apple domain-containing protein" evidence="1">
    <location>
        <begin position="24"/>
        <end position="358"/>
    </location>
</feature>
<dbReference type="GO" id="GO:0031012">
    <property type="term" value="C:extracellular matrix"/>
    <property type="evidence" value="ECO:0007669"/>
    <property type="project" value="TreeGrafter"/>
</dbReference>
<sequence>MYLIKWLLIINFLIDISLFGAQSHLLPNRSKLNCPTYGGVSYGFLCSGINIIRKMNTSSWIECAHECQKHHQTKTLRRCKYWSWRSTDSKCWLKTGHKFCARRDDIYISGVYPTLVAGDCSTTCIVGEWSQWSPCNPELPCGGYSERTSHIIYPSIFPGEICPNKYEIRSCKEDEIRCPSNCPNNDIITLGWGCTTSILPGGGSLILPNLDIADCISVCKHNKECAAWSFGPWNQTITTRSLLNKSDLSPKIEDGTPICIISLNNIGCIFKQKYWVSGNNQTIPDINNCSIDCTTHEWTAWSLCEKVPGENRYIKTRSREIATFPRNGGKACPYLKEIMPCTDHSINSNEFQHDILTT</sequence>
<dbReference type="InterPro" id="IPR003609">
    <property type="entry name" value="Pan_app"/>
</dbReference>
<dbReference type="VEuPathDB" id="CryptoDB:cand_007140"/>
<feature type="domain" description="Apple" evidence="2">
    <location>
        <begin position="207"/>
        <end position="230"/>
    </location>
</feature>
<dbReference type="SMART" id="SM00209">
    <property type="entry name" value="TSP1"/>
    <property type="match status" value="2"/>
</dbReference>
<name>A0A1J4MT96_9CRYT</name>
<protein>
    <recommendedName>
        <fullName evidence="2">Apple domain-containing protein</fullName>
    </recommendedName>
</protein>
<dbReference type="Proteomes" id="UP000186804">
    <property type="component" value="Unassembled WGS sequence"/>
</dbReference>
<evidence type="ECO:0000256" key="1">
    <source>
        <dbReference type="SAM" id="SignalP"/>
    </source>
</evidence>
<comment type="caution">
    <text evidence="3">The sequence shown here is derived from an EMBL/GenBank/DDBJ whole genome shotgun (WGS) entry which is preliminary data.</text>
</comment>
<proteinExistence type="predicted"/>
<dbReference type="Gene3D" id="2.20.100.10">
    <property type="entry name" value="Thrombospondin type-1 (TSP1) repeat"/>
    <property type="match status" value="2"/>
</dbReference>
<dbReference type="Pfam" id="PF14295">
    <property type="entry name" value="PAN_4"/>
    <property type="match status" value="1"/>
</dbReference>
<dbReference type="PROSITE" id="PS50092">
    <property type="entry name" value="TSP1"/>
    <property type="match status" value="1"/>
</dbReference>
<dbReference type="EMBL" id="LRBS01000068">
    <property type="protein sequence ID" value="OII76125.1"/>
    <property type="molecule type" value="Genomic_DNA"/>
</dbReference>
<keyword evidence="1" id="KW-0732">Signal</keyword>
<evidence type="ECO:0000259" key="2">
    <source>
        <dbReference type="Pfam" id="PF14295"/>
    </source>
</evidence>
<feature type="signal peptide" evidence="1">
    <location>
        <begin position="1"/>
        <end position="23"/>
    </location>
</feature>
<gene>
    <name evidence="3" type="ORF">cand_007140</name>
</gene>
<evidence type="ECO:0000313" key="4">
    <source>
        <dbReference type="Proteomes" id="UP000186804"/>
    </source>
</evidence>
<dbReference type="GeneID" id="92364899"/>
<dbReference type="RefSeq" id="XP_067067971.1">
    <property type="nucleotide sequence ID" value="XM_067210954.1"/>
</dbReference>
<dbReference type="InterPro" id="IPR036383">
    <property type="entry name" value="TSP1_rpt_sf"/>
</dbReference>
<dbReference type="OrthoDB" id="347314at2759"/>
<dbReference type="GO" id="GO:0007155">
    <property type="term" value="P:cell adhesion"/>
    <property type="evidence" value="ECO:0007669"/>
    <property type="project" value="TreeGrafter"/>
</dbReference>
<evidence type="ECO:0000313" key="3">
    <source>
        <dbReference type="EMBL" id="OII76125.1"/>
    </source>
</evidence>
<keyword evidence="4" id="KW-1185">Reference proteome</keyword>
<accession>A0A1J4MT96</accession>
<reference evidence="3 4" key="1">
    <citation type="submission" date="2016-10" db="EMBL/GenBank/DDBJ databases">
        <title>Reductive evolution of mitochondrial metabolism and differential evolution of invasion-related proteins in Cryptosporidium.</title>
        <authorList>
            <person name="Liu S."/>
            <person name="Roellig D.M."/>
            <person name="Guo Y."/>
            <person name="Li N."/>
            <person name="Frace M.A."/>
            <person name="Tang K."/>
            <person name="Zhang L."/>
            <person name="Feng Y."/>
            <person name="Xiao L."/>
        </authorList>
    </citation>
    <scope>NUCLEOTIDE SEQUENCE [LARGE SCALE GENOMIC DNA]</scope>
    <source>
        <strain evidence="3">30847</strain>
    </source>
</reference>
<organism evidence="3 4">
    <name type="scientific">Cryptosporidium andersoni</name>
    <dbReference type="NCBI Taxonomy" id="117008"/>
    <lineage>
        <taxon>Eukaryota</taxon>
        <taxon>Sar</taxon>
        <taxon>Alveolata</taxon>
        <taxon>Apicomplexa</taxon>
        <taxon>Conoidasida</taxon>
        <taxon>Coccidia</taxon>
        <taxon>Eucoccidiorida</taxon>
        <taxon>Eimeriorina</taxon>
        <taxon>Cryptosporidiidae</taxon>
        <taxon>Cryptosporidium</taxon>
    </lineage>
</organism>
<dbReference type="InterPro" id="IPR051418">
    <property type="entry name" value="Spondin/Thrombospondin_T1"/>
</dbReference>
<dbReference type="AlphaFoldDB" id="A0A1J4MT96"/>